<evidence type="ECO:0000256" key="2">
    <source>
        <dbReference type="SAM" id="SignalP"/>
    </source>
</evidence>
<gene>
    <name evidence="3" type="ORF">HHL27_14020</name>
</gene>
<feature type="signal peptide" evidence="2">
    <location>
        <begin position="1"/>
        <end position="25"/>
    </location>
</feature>
<feature type="compositionally biased region" description="Acidic residues" evidence="1">
    <location>
        <begin position="141"/>
        <end position="151"/>
    </location>
</feature>
<dbReference type="Proteomes" id="UP000583556">
    <property type="component" value="Unassembled WGS sequence"/>
</dbReference>
<proteinExistence type="predicted"/>
<accession>A0A7Y0BRW8</accession>
<feature type="compositionally biased region" description="Basic and acidic residues" evidence="1">
    <location>
        <begin position="131"/>
        <end position="140"/>
    </location>
</feature>
<protein>
    <submittedName>
        <fullName evidence="3">Uncharacterized protein</fullName>
    </submittedName>
</protein>
<feature type="compositionally biased region" description="Acidic residues" evidence="1">
    <location>
        <begin position="121"/>
        <end position="130"/>
    </location>
</feature>
<feature type="chain" id="PRO_5030982850" evidence="2">
    <location>
        <begin position="26"/>
        <end position="162"/>
    </location>
</feature>
<reference evidence="3 4" key="1">
    <citation type="submission" date="2020-04" db="EMBL/GenBank/DDBJ databases">
        <title>Novosphingobium sp. TW-4 isolated from soil.</title>
        <authorList>
            <person name="Dahal R.H."/>
            <person name="Chaudhary D.K."/>
        </authorList>
    </citation>
    <scope>NUCLEOTIDE SEQUENCE [LARGE SCALE GENOMIC DNA]</scope>
    <source>
        <strain evidence="3 4">TW-4</strain>
    </source>
</reference>
<evidence type="ECO:0000256" key="1">
    <source>
        <dbReference type="SAM" id="MobiDB-lite"/>
    </source>
</evidence>
<dbReference type="AlphaFoldDB" id="A0A7Y0BRW8"/>
<name>A0A7Y0BRW8_9SPHN</name>
<keyword evidence="4" id="KW-1185">Reference proteome</keyword>
<keyword evidence="2" id="KW-0732">Signal</keyword>
<sequence>MAKNLRYRLPMMLVAGGLAFGGVLAATTPTRMLDAPEPSWRLPTAQRLTVPGEDQAAGAPYFSASTYEVYPAQRWLHGYNEEALPPASARFADDDDWRMDDVRSDSSHNDRAVDPSYDDTIAVDDGDDGGDDRREARDVSPYDDDVGEAPADDGTQGDVAPA</sequence>
<feature type="compositionally biased region" description="Basic and acidic residues" evidence="1">
    <location>
        <begin position="99"/>
        <end position="113"/>
    </location>
</feature>
<dbReference type="EMBL" id="JABBGM010000006">
    <property type="protein sequence ID" value="NML94786.1"/>
    <property type="molecule type" value="Genomic_DNA"/>
</dbReference>
<evidence type="ECO:0000313" key="4">
    <source>
        <dbReference type="Proteomes" id="UP000583556"/>
    </source>
</evidence>
<feature type="region of interest" description="Disordered" evidence="1">
    <location>
        <begin position="87"/>
        <end position="162"/>
    </location>
</feature>
<comment type="caution">
    <text evidence="3">The sequence shown here is derived from an EMBL/GenBank/DDBJ whole genome shotgun (WGS) entry which is preliminary data.</text>
</comment>
<dbReference type="RefSeq" id="WP_169494071.1">
    <property type="nucleotide sequence ID" value="NZ_JABBGM010000006.1"/>
</dbReference>
<evidence type="ECO:0000313" key="3">
    <source>
        <dbReference type="EMBL" id="NML94786.1"/>
    </source>
</evidence>
<organism evidence="3 4">
    <name type="scientific">Novosphingobium olei</name>
    <dbReference type="NCBI Taxonomy" id="2728851"/>
    <lineage>
        <taxon>Bacteria</taxon>
        <taxon>Pseudomonadati</taxon>
        <taxon>Pseudomonadota</taxon>
        <taxon>Alphaproteobacteria</taxon>
        <taxon>Sphingomonadales</taxon>
        <taxon>Sphingomonadaceae</taxon>
        <taxon>Novosphingobium</taxon>
    </lineage>
</organism>